<proteinExistence type="predicted"/>
<protein>
    <submittedName>
        <fullName evidence="2">Putative NAD(P)/FAD-binding protein YdhS</fullName>
    </submittedName>
</protein>
<dbReference type="SUPFAM" id="SSF51905">
    <property type="entry name" value="FAD/NAD(P)-binding domain"/>
    <property type="match status" value="2"/>
</dbReference>
<name>A0A839V5J5_9PROT</name>
<sequence>MTALRIVVIGGGFSGAAFAIHLLRDHPALQAELTIIEPRARLGAGVAYGSTDPQHRINVAANRMALFAEDPTQFHRWLEEADEAARDPDAALPDGRLYPQRGRFGAYMAETLDALAREAAPRIALRHLRARAVAVAPAGEGFTIALDDGSDLVADRLVLAVAHPPPATPPFLRAVPPAALVADPWADGAVGGIGAASHVLIVGTGLTASDVIASLASRGHRGTITALSRHGLLPRPRTEQAVEAYGDFATAPATTALALLRRIRATIAELRVLGRPWEDAIDALRRDAPILWRALPKNEKRRLLRHARAFWDTHRFQAAPQIDATVRRLRAAGQLHILTGRLRSVEPVAAGLRATLRATWTPRGGSAQTLDIDHVVNCTGPGHGLVVATSPVLASLAAAGLVREDGLGLGLDVTADNRAIGAEGRPHPYLFVAGPLARSAHGELMGLPQVAAQPRDIARAVARQFAVATS</sequence>
<evidence type="ECO:0000313" key="3">
    <source>
        <dbReference type="Proteomes" id="UP000557688"/>
    </source>
</evidence>
<dbReference type="Proteomes" id="UP000557688">
    <property type="component" value="Unassembled WGS sequence"/>
</dbReference>
<dbReference type="InterPro" id="IPR052189">
    <property type="entry name" value="L-asp_N-monooxygenase_NS-form"/>
</dbReference>
<keyword evidence="3" id="KW-1185">Reference proteome</keyword>
<dbReference type="RefSeq" id="WP_183275375.1">
    <property type="nucleotide sequence ID" value="NZ_JACHXV010000012.1"/>
</dbReference>
<evidence type="ECO:0000313" key="2">
    <source>
        <dbReference type="EMBL" id="MBB3174822.1"/>
    </source>
</evidence>
<dbReference type="AlphaFoldDB" id="A0A839V5J5"/>
<comment type="caution">
    <text evidence="2">The sequence shown here is derived from an EMBL/GenBank/DDBJ whole genome shotgun (WGS) entry which is preliminary data.</text>
</comment>
<dbReference type="PANTHER" id="PTHR40254">
    <property type="entry name" value="BLR0577 PROTEIN"/>
    <property type="match status" value="1"/>
</dbReference>
<dbReference type="EMBL" id="JACHXV010000012">
    <property type="protein sequence ID" value="MBB3174822.1"/>
    <property type="molecule type" value="Genomic_DNA"/>
</dbReference>
<organism evidence="2 3">
    <name type="scientific">Endobacter medicaginis</name>
    <dbReference type="NCBI Taxonomy" id="1181271"/>
    <lineage>
        <taxon>Bacteria</taxon>
        <taxon>Pseudomonadati</taxon>
        <taxon>Pseudomonadota</taxon>
        <taxon>Alphaproteobacteria</taxon>
        <taxon>Acetobacterales</taxon>
        <taxon>Acetobacteraceae</taxon>
        <taxon>Endobacter</taxon>
    </lineage>
</organism>
<dbReference type="InterPro" id="IPR038732">
    <property type="entry name" value="HpyO/CreE_NAD-binding"/>
</dbReference>
<dbReference type="InterPro" id="IPR036188">
    <property type="entry name" value="FAD/NAD-bd_sf"/>
</dbReference>
<feature type="domain" description="FAD-dependent urate hydroxylase HpyO/Asp monooxygenase CreE-like FAD/NAD(P)-binding" evidence="1">
    <location>
        <begin position="7"/>
        <end position="163"/>
    </location>
</feature>
<accession>A0A839V5J5</accession>
<evidence type="ECO:0000259" key="1">
    <source>
        <dbReference type="Pfam" id="PF13454"/>
    </source>
</evidence>
<dbReference type="PANTHER" id="PTHR40254:SF1">
    <property type="entry name" value="BLR0577 PROTEIN"/>
    <property type="match status" value="1"/>
</dbReference>
<dbReference type="Pfam" id="PF13454">
    <property type="entry name" value="NAD_binding_9"/>
    <property type="match status" value="1"/>
</dbReference>
<dbReference type="Gene3D" id="3.50.50.60">
    <property type="entry name" value="FAD/NAD(P)-binding domain"/>
    <property type="match status" value="1"/>
</dbReference>
<reference evidence="2 3" key="1">
    <citation type="submission" date="2020-08" db="EMBL/GenBank/DDBJ databases">
        <title>Genomic Encyclopedia of Type Strains, Phase III (KMG-III): the genomes of soil and plant-associated and newly described type strains.</title>
        <authorList>
            <person name="Whitman W."/>
        </authorList>
    </citation>
    <scope>NUCLEOTIDE SEQUENCE [LARGE SCALE GENOMIC DNA]</scope>
    <source>
        <strain evidence="2 3">CECT 8088</strain>
    </source>
</reference>
<gene>
    <name evidence="2" type="ORF">FHR90_002669</name>
</gene>